<sequence>MHHQTICLTYGFGLGQWVVTQAATAQSALAANVVSTSTKNTATPSTDEAKVTTTEPSPASNNNDLFNCNSNLNSNVGLCLDTVPTLQQQQPSGNNKLLGSKQLCIAATAVVTTTALATGKMTAAATVVASSAAGGFSTPAHTCALLSGKLYVKSVAFNAAADIRHAKPVTAVTGTRSAISTDPAATLVASGGEPATTATTMTAASSPTARFEHLTIVRQEACYSNSHKACLIRSLIFFNQQQHGLLEPTVPPAYYAHLATFRARCYIDSEASDSWSMTGGFRAGGKSVITSTNQMGGGDGSVQSPPALKDNVKKVGVRDLSWFLQVQPLRLVSKYIHIKSHVESYLNATFYNHATVLLHNWKVER</sequence>
<dbReference type="Gene3D" id="3.30.420.10">
    <property type="entry name" value="Ribonuclease H-like superfamily/Ribonuclease H"/>
    <property type="match status" value="1"/>
</dbReference>
<feature type="domain" description="WASH complex subunit 7 central" evidence="2">
    <location>
        <begin position="311"/>
        <end position="362"/>
    </location>
</feature>
<dbReference type="PANTHER" id="PTHR31409:SF0">
    <property type="entry name" value="WASH COMPLEX SUBUNIT 4"/>
    <property type="match status" value="1"/>
</dbReference>
<name>A0ABP0W3E8_9BRYO</name>
<dbReference type="Pfam" id="PF14744">
    <property type="entry name" value="WASH-7_mid"/>
    <property type="match status" value="1"/>
</dbReference>
<evidence type="ECO:0000256" key="1">
    <source>
        <dbReference type="SAM" id="MobiDB-lite"/>
    </source>
</evidence>
<reference evidence="3" key="1">
    <citation type="submission" date="2024-02" db="EMBL/GenBank/DDBJ databases">
        <authorList>
            <consortium name="ELIXIR-Norway"/>
            <consortium name="Elixir Norway"/>
        </authorList>
    </citation>
    <scope>NUCLEOTIDE SEQUENCE</scope>
</reference>
<dbReference type="Proteomes" id="UP001497444">
    <property type="component" value="Chromosome 13"/>
</dbReference>
<feature type="region of interest" description="Disordered" evidence="1">
    <location>
        <begin position="35"/>
        <end position="62"/>
    </location>
</feature>
<dbReference type="InterPro" id="IPR027307">
    <property type="entry name" value="WASH7"/>
</dbReference>
<evidence type="ECO:0000259" key="2">
    <source>
        <dbReference type="Pfam" id="PF14744"/>
    </source>
</evidence>
<accession>A0ABP0W3E8</accession>
<proteinExistence type="predicted"/>
<feature type="compositionally biased region" description="Polar residues" evidence="1">
    <location>
        <begin position="35"/>
        <end position="59"/>
    </location>
</feature>
<organism evidence="3 4">
    <name type="scientific">Sphagnum jensenii</name>
    <dbReference type="NCBI Taxonomy" id="128206"/>
    <lineage>
        <taxon>Eukaryota</taxon>
        <taxon>Viridiplantae</taxon>
        <taxon>Streptophyta</taxon>
        <taxon>Embryophyta</taxon>
        <taxon>Bryophyta</taxon>
        <taxon>Sphagnophytina</taxon>
        <taxon>Sphagnopsida</taxon>
        <taxon>Sphagnales</taxon>
        <taxon>Sphagnaceae</taxon>
        <taxon>Sphagnum</taxon>
    </lineage>
</organism>
<dbReference type="PANTHER" id="PTHR31409">
    <property type="entry name" value="WASH COMPLEX SUBUNIT 4"/>
    <property type="match status" value="1"/>
</dbReference>
<dbReference type="InterPro" id="IPR036397">
    <property type="entry name" value="RNaseH_sf"/>
</dbReference>
<gene>
    <name evidence="3" type="ORF">CSSPJE1EN1_LOCUS6465</name>
</gene>
<dbReference type="InterPro" id="IPR028282">
    <property type="entry name" value="WASH-7_central"/>
</dbReference>
<protein>
    <recommendedName>
        <fullName evidence="2">WASH complex subunit 7 central domain-containing protein</fullName>
    </recommendedName>
</protein>
<keyword evidence="4" id="KW-1185">Reference proteome</keyword>
<evidence type="ECO:0000313" key="3">
    <source>
        <dbReference type="EMBL" id="CAK9260987.1"/>
    </source>
</evidence>
<evidence type="ECO:0000313" key="4">
    <source>
        <dbReference type="Proteomes" id="UP001497444"/>
    </source>
</evidence>
<dbReference type="EMBL" id="OZ020108">
    <property type="protein sequence ID" value="CAK9260987.1"/>
    <property type="molecule type" value="Genomic_DNA"/>
</dbReference>